<evidence type="ECO:0000256" key="1">
    <source>
        <dbReference type="SAM" id="Phobius"/>
    </source>
</evidence>
<evidence type="ECO:0000313" key="3">
    <source>
        <dbReference type="Proteomes" id="UP000024284"/>
    </source>
</evidence>
<sequence>MADACRHAYSSFLPITTRYSVSEGQRTVEGDNRPSLKLADLPALRDIYRVNATLADEELSITTRRYEQTVDRRDKLRERTRFGLLALNAASLAALLSSLGSQWIIKLQITDADIAQTVFCFLAGLMAGATAIWWSGITATRDAASDFENLLEVRQRKADYDGAATAEAEMKLVSRPTPKWKIPPDYRWSKIDNMLTNLAGAAWLSAIGGIAWKVAQHVEWCSPWCS</sequence>
<keyword evidence="1" id="KW-1133">Transmembrane helix</keyword>
<accession>A0A086PFG3</accession>
<proteinExistence type="predicted"/>
<dbReference type="Proteomes" id="UP000024284">
    <property type="component" value="Unassembled WGS sequence"/>
</dbReference>
<name>A0A086PFG3_SPHHM</name>
<comment type="caution">
    <text evidence="2">The sequence shown here is derived from an EMBL/GenBank/DDBJ whole genome shotgun (WGS) entry which is preliminary data.</text>
</comment>
<evidence type="ECO:0000313" key="2">
    <source>
        <dbReference type="EMBL" id="KFG92131.1"/>
    </source>
</evidence>
<organism evidence="2 3">
    <name type="scientific">Sphingobium herbicidovorans (strain ATCC 700291 / DSM 11019 / CCUG 56400 / KCTC 2939 / LMG 18315 / NBRC 16415 / MH)</name>
    <name type="common">Sphingomonas herbicidovorans</name>
    <dbReference type="NCBI Taxonomy" id="1219045"/>
    <lineage>
        <taxon>Bacteria</taxon>
        <taxon>Pseudomonadati</taxon>
        <taxon>Pseudomonadota</taxon>
        <taxon>Alphaproteobacteria</taxon>
        <taxon>Sphingomonadales</taxon>
        <taxon>Sphingomonadaceae</taxon>
        <taxon>Sphingobium</taxon>
    </lineage>
</organism>
<feature type="transmembrane region" description="Helical" evidence="1">
    <location>
        <begin position="82"/>
        <end position="102"/>
    </location>
</feature>
<keyword evidence="1" id="KW-0812">Transmembrane</keyword>
<keyword evidence="1" id="KW-0472">Membrane</keyword>
<protein>
    <submittedName>
        <fullName evidence="2">Uncharacterized protein</fullName>
    </submittedName>
</protein>
<reference evidence="2" key="1">
    <citation type="submission" date="2014-08" db="EMBL/GenBank/DDBJ databases">
        <title>Draft genome sequences of Sphingobium herbicidovorans.</title>
        <authorList>
            <person name="Gan H.M."/>
            <person name="Gan H.Y."/>
            <person name="Savka M.A."/>
        </authorList>
    </citation>
    <scope>NUCLEOTIDE SEQUENCE [LARGE SCALE GENOMIC DNA]</scope>
    <source>
        <strain evidence="2">NBRC 16415</strain>
    </source>
</reference>
<dbReference type="AlphaFoldDB" id="A0A086PFG3"/>
<feature type="transmembrane region" description="Helical" evidence="1">
    <location>
        <begin position="114"/>
        <end position="134"/>
    </location>
</feature>
<keyword evidence="3" id="KW-1185">Reference proteome</keyword>
<dbReference type="EMBL" id="JFZA02000001">
    <property type="protein sequence ID" value="KFG92131.1"/>
    <property type="molecule type" value="Genomic_DNA"/>
</dbReference>
<gene>
    <name evidence="2" type="ORF">BV98_000383</name>
</gene>